<dbReference type="Pfam" id="PF11743">
    <property type="entry name" value="DUF3301"/>
    <property type="match status" value="1"/>
</dbReference>
<gene>
    <name evidence="1" type="ORF">E1B00_09670</name>
</gene>
<dbReference type="RefSeq" id="WP_139448185.1">
    <property type="nucleotide sequence ID" value="NZ_SMDR01000002.1"/>
</dbReference>
<name>A0A5C4RSN0_9GAMM</name>
<dbReference type="Proteomes" id="UP000305760">
    <property type="component" value="Unassembled WGS sequence"/>
</dbReference>
<accession>A0A5C4RSN0</accession>
<proteinExistence type="predicted"/>
<sequence length="106" mass="11855">MLSTLIFLLLAIALLAFWFAGRAAAETATWLGQQACARARVQWLDHSVHLMGMRLSRGPAGWLGLERQYRFEYSTGGEDRHAGRIVLHGRRLLSLIGPMPAEDTLH</sequence>
<dbReference type="OrthoDB" id="5959530at2"/>
<dbReference type="AlphaFoldDB" id="A0A5C4RSN0"/>
<keyword evidence="2" id="KW-1185">Reference proteome</keyword>
<dbReference type="InterPro" id="IPR021732">
    <property type="entry name" value="DUF3301"/>
</dbReference>
<organism evidence="1 2">
    <name type="scientific">Arenimonas terrae</name>
    <dbReference type="NCBI Taxonomy" id="2546226"/>
    <lineage>
        <taxon>Bacteria</taxon>
        <taxon>Pseudomonadati</taxon>
        <taxon>Pseudomonadota</taxon>
        <taxon>Gammaproteobacteria</taxon>
        <taxon>Lysobacterales</taxon>
        <taxon>Lysobacteraceae</taxon>
        <taxon>Arenimonas</taxon>
    </lineage>
</organism>
<protein>
    <submittedName>
        <fullName evidence="1">DUF3301 domain-containing protein</fullName>
    </submittedName>
</protein>
<evidence type="ECO:0000313" key="1">
    <source>
        <dbReference type="EMBL" id="TNJ33607.1"/>
    </source>
</evidence>
<reference evidence="1 2" key="1">
    <citation type="submission" date="2019-03" db="EMBL/GenBank/DDBJ databases">
        <title>Arenimonas daejeonensis sp. nov., isolated from compost.</title>
        <authorList>
            <person name="Jeon C.O."/>
        </authorList>
    </citation>
    <scope>NUCLEOTIDE SEQUENCE [LARGE SCALE GENOMIC DNA]</scope>
    <source>
        <strain evidence="1 2">R29</strain>
    </source>
</reference>
<evidence type="ECO:0000313" key="2">
    <source>
        <dbReference type="Proteomes" id="UP000305760"/>
    </source>
</evidence>
<comment type="caution">
    <text evidence="1">The sequence shown here is derived from an EMBL/GenBank/DDBJ whole genome shotgun (WGS) entry which is preliminary data.</text>
</comment>
<dbReference type="EMBL" id="SMDR01000002">
    <property type="protein sequence ID" value="TNJ33607.1"/>
    <property type="molecule type" value="Genomic_DNA"/>
</dbReference>